<sequence length="269" mass="28727">MDLELRGKRAFVSGSSSGLGKAIALELAAEGCDVVVHGRDRARTEETARLVAEKGVRTAATFGDLADADAGDRVARDTLAALGTVDILVNNCGAVLQMHNPSWDEVPAEEWERSYRVNFIAGLRLAQHFVPGMREQGWGRVINISSTGGSHIAGFMPDYAAPKAAVNNFTGNLSKSLGPHGITVNAVIPGTILTPAVDRWLDELKTQLNWGDDFAENERIYTSEITPQSVKRLGRPREIAVAVALLASPLSGYTNGAAIRVDGGSAQFF</sequence>
<dbReference type="PANTHER" id="PTHR42879:SF2">
    <property type="entry name" value="3-OXOACYL-[ACYL-CARRIER-PROTEIN] REDUCTASE FABG"/>
    <property type="match status" value="1"/>
</dbReference>
<dbReference type="PRINTS" id="PR00081">
    <property type="entry name" value="GDHRDH"/>
</dbReference>
<dbReference type="Gene3D" id="3.40.50.720">
    <property type="entry name" value="NAD(P)-binding Rossmann-like Domain"/>
    <property type="match status" value="1"/>
</dbReference>
<comment type="similarity">
    <text evidence="1">Belongs to the short-chain dehydrogenases/reductases (SDR) family.</text>
</comment>
<evidence type="ECO:0000313" key="2">
    <source>
        <dbReference type="EMBL" id="QTH19571.1"/>
    </source>
</evidence>
<evidence type="ECO:0000313" key="3">
    <source>
        <dbReference type="Proteomes" id="UP000664914"/>
    </source>
</evidence>
<dbReference type="Pfam" id="PF13561">
    <property type="entry name" value="adh_short_C2"/>
    <property type="match status" value="1"/>
</dbReference>
<dbReference type="RefSeq" id="WP_208631574.1">
    <property type="nucleotide sequence ID" value="NZ_CP059319.1"/>
</dbReference>
<name>A0A975CZX3_9SPHN</name>
<dbReference type="Proteomes" id="UP000664914">
    <property type="component" value="Chromosome"/>
</dbReference>
<reference evidence="2" key="2">
    <citation type="submission" date="2021-04" db="EMBL/GenBank/DDBJ databases">
        <title>Isolation and genomic analysis of the ibuprofen-degrading bacterium Sphingomonas strain MPO218.</title>
        <authorList>
            <person name="Aulestia M."/>
            <person name="Flores A."/>
            <person name="Mangas E.L."/>
            <person name="Perez-Pulido A.J."/>
            <person name="Santero E."/>
            <person name="Camacho E.M."/>
        </authorList>
    </citation>
    <scope>NUCLEOTIDE SEQUENCE</scope>
    <source>
        <strain evidence="2">MPO218</strain>
    </source>
</reference>
<organism evidence="2 3">
    <name type="scientific">Rhizorhabdus wittichii</name>
    <dbReference type="NCBI Taxonomy" id="160791"/>
    <lineage>
        <taxon>Bacteria</taxon>
        <taxon>Pseudomonadati</taxon>
        <taxon>Pseudomonadota</taxon>
        <taxon>Alphaproteobacteria</taxon>
        <taxon>Sphingomonadales</taxon>
        <taxon>Sphingomonadaceae</taxon>
        <taxon>Rhizorhabdus</taxon>
    </lineage>
</organism>
<evidence type="ECO:0000256" key="1">
    <source>
        <dbReference type="ARBA" id="ARBA00006484"/>
    </source>
</evidence>
<dbReference type="AlphaFoldDB" id="A0A975CZX3"/>
<dbReference type="PRINTS" id="PR00080">
    <property type="entry name" value="SDRFAMILY"/>
</dbReference>
<dbReference type="InterPro" id="IPR050259">
    <property type="entry name" value="SDR"/>
</dbReference>
<protein>
    <submittedName>
        <fullName evidence="2">SDR family oxidoreductase</fullName>
    </submittedName>
</protein>
<gene>
    <name evidence="2" type="ORF">HRJ34_14400</name>
</gene>
<dbReference type="SUPFAM" id="SSF51735">
    <property type="entry name" value="NAD(P)-binding Rossmann-fold domains"/>
    <property type="match status" value="1"/>
</dbReference>
<dbReference type="InterPro" id="IPR002347">
    <property type="entry name" value="SDR_fam"/>
</dbReference>
<dbReference type="InterPro" id="IPR036291">
    <property type="entry name" value="NAD(P)-bd_dom_sf"/>
</dbReference>
<reference evidence="2" key="1">
    <citation type="submission" date="2020-07" db="EMBL/GenBank/DDBJ databases">
        <authorList>
            <person name="Camacho E."/>
        </authorList>
    </citation>
    <scope>NUCLEOTIDE SEQUENCE</scope>
    <source>
        <strain evidence="2">MPO218</strain>
    </source>
</reference>
<accession>A0A975CZX3</accession>
<dbReference type="PANTHER" id="PTHR42879">
    <property type="entry name" value="3-OXOACYL-(ACYL-CARRIER-PROTEIN) REDUCTASE"/>
    <property type="match status" value="1"/>
</dbReference>
<dbReference type="FunFam" id="3.40.50.720:FF:000084">
    <property type="entry name" value="Short-chain dehydrogenase reductase"/>
    <property type="match status" value="1"/>
</dbReference>
<proteinExistence type="inferred from homology"/>
<dbReference type="EMBL" id="CP059319">
    <property type="protein sequence ID" value="QTH19571.1"/>
    <property type="molecule type" value="Genomic_DNA"/>
</dbReference>